<keyword evidence="1" id="KW-1133">Transmembrane helix</keyword>
<organism evidence="2 3">
    <name type="scientific">Endocarpon pusillum</name>
    <dbReference type="NCBI Taxonomy" id="364733"/>
    <lineage>
        <taxon>Eukaryota</taxon>
        <taxon>Fungi</taxon>
        <taxon>Dikarya</taxon>
        <taxon>Ascomycota</taxon>
        <taxon>Pezizomycotina</taxon>
        <taxon>Eurotiomycetes</taxon>
        <taxon>Chaetothyriomycetidae</taxon>
        <taxon>Verrucariales</taxon>
        <taxon>Verrucariaceae</taxon>
        <taxon>Endocarpon</taxon>
    </lineage>
</organism>
<keyword evidence="1" id="KW-0472">Membrane</keyword>
<reference evidence="2" key="1">
    <citation type="submission" date="2020-02" db="EMBL/GenBank/DDBJ databases">
        <authorList>
            <person name="Palmer J.M."/>
        </authorList>
    </citation>
    <scope>NUCLEOTIDE SEQUENCE</scope>
    <source>
        <strain evidence="2">EPUS1.4</strain>
        <tissue evidence="2">Thallus</tissue>
    </source>
</reference>
<gene>
    <name evidence="2" type="ORF">GJ744_008582</name>
</gene>
<proteinExistence type="predicted"/>
<evidence type="ECO:0000313" key="3">
    <source>
        <dbReference type="Proteomes" id="UP000606974"/>
    </source>
</evidence>
<name>A0A8H7E5F3_9EURO</name>
<dbReference type="Proteomes" id="UP000606974">
    <property type="component" value="Unassembled WGS sequence"/>
</dbReference>
<evidence type="ECO:0000313" key="2">
    <source>
        <dbReference type="EMBL" id="KAF7508873.1"/>
    </source>
</evidence>
<feature type="transmembrane region" description="Helical" evidence="1">
    <location>
        <begin position="6"/>
        <end position="29"/>
    </location>
</feature>
<evidence type="ECO:0000256" key="1">
    <source>
        <dbReference type="SAM" id="Phobius"/>
    </source>
</evidence>
<sequence length="68" mass="7534">MTLTSTDIITISLGLVTLVATVAGSYIGYKNHQYVQRKAPEIMILPLYDCQCISGFDLPPIPAAYMRR</sequence>
<dbReference type="AlphaFoldDB" id="A0A8H7E5F3"/>
<keyword evidence="3" id="KW-1185">Reference proteome</keyword>
<protein>
    <submittedName>
        <fullName evidence="2">Uncharacterized protein</fullName>
    </submittedName>
</protein>
<keyword evidence="1" id="KW-0812">Transmembrane</keyword>
<comment type="caution">
    <text evidence="2">The sequence shown here is derived from an EMBL/GenBank/DDBJ whole genome shotgun (WGS) entry which is preliminary data.</text>
</comment>
<dbReference type="EMBL" id="JAACFV010000048">
    <property type="protein sequence ID" value="KAF7508873.1"/>
    <property type="molecule type" value="Genomic_DNA"/>
</dbReference>
<accession>A0A8H7E5F3</accession>